<dbReference type="EMBL" id="JAVRRL010000002">
    <property type="protein sequence ID" value="KAK5118512.1"/>
    <property type="molecule type" value="Genomic_DNA"/>
</dbReference>
<feature type="region of interest" description="Disordered" evidence="1">
    <location>
        <begin position="483"/>
        <end position="534"/>
    </location>
</feature>
<protein>
    <recommendedName>
        <fullName evidence="2">Extracellular mutant protein 11 C-terminal domain-containing protein</fullName>
    </recommendedName>
</protein>
<accession>A0AAN7TQT9</accession>
<reference evidence="3" key="1">
    <citation type="submission" date="2023-08" db="EMBL/GenBank/DDBJ databases">
        <title>Black Yeasts Isolated from many extreme environments.</title>
        <authorList>
            <person name="Coleine C."/>
            <person name="Stajich J.E."/>
            <person name="Selbmann L."/>
        </authorList>
    </citation>
    <scope>NUCLEOTIDE SEQUENCE</scope>
    <source>
        <strain evidence="3">CCFEE 5401</strain>
    </source>
</reference>
<gene>
    <name evidence="3" type="ORF">LTR62_003027</name>
</gene>
<sequence length="534" mass="59118">MAPKSGLGMPDYVHRDQNWKKSDNALDGVKVDPGKLAKFAKIHRHSTHSVSRQLPPGTQLQTPGGKNERRFYDTDDSSIGDKSTAVSDLSLTREVVSAAQQLQFDADTAHEGDNQLASDEEWASDEDGDVEDELPDDPKAKRSPMKRKNTAQHGDRDLSVYRPTSGAGNKAPGYGFPYVKGDSYPTTTDGVPSVSDALYYDRQTAAFARNDKHSRLHTSASNPYAGQIPAQGSESSVTRTPDGLFSNAATAHMTKHDHDSTYKVPAKMPVRGVDRAIASYPASRQHLSHPVAQDVRPPVNGTGFTVAPPAADPAVLQQEHNELPHVPVYFERKDNRGEKLKNQKPKVDGQQRAVNAATAHHQEMLHRDSHGQPTNRMPEQTMTMTQNDDADSTTLDIAVPVLYQQEYKDIKSADFDKDPNLERSPPSNETLVKSLTAARSLSPSHQKRFFTSLSIAEWEEAGDWFLDHFSETVNNLRTARREKRKAAREFEDEVERRHSSVSKKRQVTAEALSEMKATGAQVLLGTPKKSKKTK</sequence>
<dbReference type="GO" id="GO:0017025">
    <property type="term" value="F:TBP-class protein binding"/>
    <property type="evidence" value="ECO:0007669"/>
    <property type="project" value="TreeGrafter"/>
</dbReference>
<feature type="region of interest" description="Disordered" evidence="1">
    <location>
        <begin position="102"/>
        <end position="170"/>
    </location>
</feature>
<dbReference type="PANTHER" id="PTHR28244:SF1">
    <property type="entry name" value="RNA POLYMERASE I-SPECIFIC TRANSCRIPTION INITIATION FACTOR RRN11"/>
    <property type="match status" value="1"/>
</dbReference>
<dbReference type="GO" id="GO:0070860">
    <property type="term" value="C:RNA polymerase I core factor complex"/>
    <property type="evidence" value="ECO:0007669"/>
    <property type="project" value="TreeGrafter"/>
</dbReference>
<dbReference type="InterPro" id="IPR053029">
    <property type="entry name" value="RNA_pol_I-specific_init_factor"/>
</dbReference>
<feature type="compositionally biased region" description="Acidic residues" evidence="1">
    <location>
        <begin position="118"/>
        <end position="135"/>
    </location>
</feature>
<evidence type="ECO:0000256" key="1">
    <source>
        <dbReference type="SAM" id="MobiDB-lite"/>
    </source>
</evidence>
<dbReference type="InterPro" id="IPR029178">
    <property type="entry name" value="Ecm11_C"/>
</dbReference>
<dbReference type="GO" id="GO:0042790">
    <property type="term" value="P:nucleolar large rRNA transcription by RNA polymerase I"/>
    <property type="evidence" value="ECO:0007669"/>
    <property type="project" value="TreeGrafter"/>
</dbReference>
<evidence type="ECO:0000313" key="3">
    <source>
        <dbReference type="EMBL" id="KAK5118512.1"/>
    </source>
</evidence>
<dbReference type="AlphaFoldDB" id="A0AAN7TQT9"/>
<feature type="domain" description="Extracellular mutant protein 11 C-terminal" evidence="2">
    <location>
        <begin position="398"/>
        <end position="523"/>
    </location>
</feature>
<feature type="compositionally biased region" description="Basic and acidic residues" evidence="1">
    <location>
        <begin position="12"/>
        <end position="27"/>
    </location>
</feature>
<organism evidence="3 4">
    <name type="scientific">Meristemomyces frigidus</name>
    <dbReference type="NCBI Taxonomy" id="1508187"/>
    <lineage>
        <taxon>Eukaryota</taxon>
        <taxon>Fungi</taxon>
        <taxon>Dikarya</taxon>
        <taxon>Ascomycota</taxon>
        <taxon>Pezizomycotina</taxon>
        <taxon>Dothideomycetes</taxon>
        <taxon>Dothideomycetidae</taxon>
        <taxon>Mycosphaerellales</taxon>
        <taxon>Teratosphaeriaceae</taxon>
        <taxon>Meristemomyces</taxon>
    </lineage>
</organism>
<comment type="caution">
    <text evidence="3">The sequence shown here is derived from an EMBL/GenBank/DDBJ whole genome shotgun (WGS) entry which is preliminary data.</text>
</comment>
<feature type="compositionally biased region" description="Polar residues" evidence="1">
    <location>
        <begin position="48"/>
        <end position="64"/>
    </location>
</feature>
<dbReference type="Proteomes" id="UP001310890">
    <property type="component" value="Unassembled WGS sequence"/>
</dbReference>
<feature type="region of interest" description="Disordered" evidence="1">
    <location>
        <begin position="1"/>
        <end position="27"/>
    </location>
</feature>
<evidence type="ECO:0000259" key="2">
    <source>
        <dbReference type="Pfam" id="PF15463"/>
    </source>
</evidence>
<proteinExistence type="predicted"/>
<feature type="compositionally biased region" description="Basic residues" evidence="1">
    <location>
        <begin position="141"/>
        <end position="150"/>
    </location>
</feature>
<dbReference type="GO" id="GO:0001164">
    <property type="term" value="F:RNA polymerase I core promoter sequence-specific DNA binding"/>
    <property type="evidence" value="ECO:0007669"/>
    <property type="project" value="TreeGrafter"/>
</dbReference>
<dbReference type="PANTHER" id="PTHR28244">
    <property type="entry name" value="RNA POLYMERASE I-SPECIFIC TRANSCRIPTION INITIATION FACTOR RRN11"/>
    <property type="match status" value="1"/>
</dbReference>
<feature type="region of interest" description="Disordered" evidence="1">
    <location>
        <begin position="43"/>
        <end position="85"/>
    </location>
</feature>
<dbReference type="Pfam" id="PF15463">
    <property type="entry name" value="ECM11"/>
    <property type="match status" value="1"/>
</dbReference>
<name>A0AAN7TQT9_9PEZI</name>
<evidence type="ECO:0000313" key="4">
    <source>
        <dbReference type="Proteomes" id="UP001310890"/>
    </source>
</evidence>